<sequence length="167" mass="18807">MDYTDLLEPKVIQPKKPRELRSPAGFSEASTKKSTVQVKKEVDLEQLKVKKIWEIAIGPAKSIPMNLIMSYMTGNSLQIIPIMMTFSLFFNPLMAIFNETNKIFKNLETDKNTTVVLQAKAVFILCQLGCMAIGVWKLNGMGLIPNSDADWLSFKNPISNPERITLI</sequence>
<dbReference type="EMBL" id="CALSDN010000013">
    <property type="protein sequence ID" value="CAH6723098.1"/>
    <property type="molecule type" value="Genomic_DNA"/>
</dbReference>
<comment type="caution">
    <text evidence="1">The sequence shown here is derived from an EMBL/GenBank/DDBJ whole genome shotgun (WGS) entry which is preliminary data.</text>
</comment>
<evidence type="ECO:0000313" key="2">
    <source>
        <dbReference type="Proteomes" id="UP001152531"/>
    </source>
</evidence>
<evidence type="ECO:0000313" key="1">
    <source>
        <dbReference type="EMBL" id="CAH6723098.1"/>
    </source>
</evidence>
<protein>
    <submittedName>
        <fullName evidence="1">ER membrane protein complex subunit 4</fullName>
    </submittedName>
</protein>
<gene>
    <name evidence="1" type="ORF">CLIB1444_13S00276</name>
</gene>
<reference evidence="1" key="1">
    <citation type="submission" date="2022-06" db="EMBL/GenBank/DDBJ databases">
        <authorList>
            <person name="Legras J.-L."/>
            <person name="Devillers H."/>
            <person name="Grondin C."/>
        </authorList>
    </citation>
    <scope>NUCLEOTIDE SEQUENCE</scope>
    <source>
        <strain evidence="1">CLIB 1444</strain>
    </source>
</reference>
<proteinExistence type="predicted"/>
<dbReference type="Proteomes" id="UP001152531">
    <property type="component" value="Unassembled WGS sequence"/>
</dbReference>
<keyword evidence="2" id="KW-1185">Reference proteome</keyword>
<accession>A0ACA9YEF5</accession>
<organism evidence="1 2">
    <name type="scientific">[Candida] jaroonii</name>
    <dbReference type="NCBI Taxonomy" id="467808"/>
    <lineage>
        <taxon>Eukaryota</taxon>
        <taxon>Fungi</taxon>
        <taxon>Dikarya</taxon>
        <taxon>Ascomycota</taxon>
        <taxon>Saccharomycotina</taxon>
        <taxon>Pichiomycetes</taxon>
        <taxon>Debaryomycetaceae</taxon>
        <taxon>Yamadazyma</taxon>
    </lineage>
</organism>
<name>A0ACA9YEF5_9ASCO</name>